<dbReference type="GO" id="GO:0022857">
    <property type="term" value="F:transmembrane transporter activity"/>
    <property type="evidence" value="ECO:0007669"/>
    <property type="project" value="UniProtKB-UniRule"/>
</dbReference>
<organism evidence="8">
    <name type="scientific">Magallana gigas</name>
    <name type="common">Pacific oyster</name>
    <name type="synonym">Crassostrea gigas</name>
    <dbReference type="NCBI Taxonomy" id="29159"/>
    <lineage>
        <taxon>Eukaryota</taxon>
        <taxon>Metazoa</taxon>
        <taxon>Spiralia</taxon>
        <taxon>Lophotrochozoa</taxon>
        <taxon>Mollusca</taxon>
        <taxon>Bivalvia</taxon>
        <taxon>Autobranchia</taxon>
        <taxon>Pteriomorphia</taxon>
        <taxon>Ostreida</taxon>
        <taxon>Ostreoidea</taxon>
        <taxon>Ostreidae</taxon>
        <taxon>Magallana</taxon>
    </lineage>
</organism>
<dbReference type="PANTHER" id="PTHR12385">
    <property type="entry name" value="CHOLINE TRANSPORTER-LIKE (SLC FAMILY 44)"/>
    <property type="match status" value="1"/>
</dbReference>
<name>K1PXL4_MAGGI</name>
<keyword evidence="6" id="KW-0325">Glycoprotein</keyword>
<dbReference type="EMBL" id="JH819080">
    <property type="protein sequence ID" value="EKC21155.1"/>
    <property type="molecule type" value="Genomic_DNA"/>
</dbReference>
<feature type="transmembrane region" description="Helical" evidence="7">
    <location>
        <begin position="117"/>
        <end position="148"/>
    </location>
</feature>
<evidence type="ECO:0000256" key="5">
    <source>
        <dbReference type="ARBA" id="ARBA00023136"/>
    </source>
</evidence>
<evidence type="ECO:0000256" key="1">
    <source>
        <dbReference type="ARBA" id="ARBA00004141"/>
    </source>
</evidence>
<dbReference type="InParanoid" id="K1PXL4"/>
<dbReference type="FunCoup" id="K1PXL4">
    <property type="interactions" value="256"/>
</dbReference>
<evidence type="ECO:0000313" key="8">
    <source>
        <dbReference type="EMBL" id="EKC21155.1"/>
    </source>
</evidence>
<feature type="transmembrane region" description="Helical" evidence="7">
    <location>
        <begin position="270"/>
        <end position="290"/>
    </location>
</feature>
<dbReference type="HOGENOM" id="CLU_017181_1_1_1"/>
<feature type="transmembrane region" description="Helical" evidence="7">
    <location>
        <begin position="310"/>
        <end position="334"/>
    </location>
</feature>
<dbReference type="InterPro" id="IPR007603">
    <property type="entry name" value="Choline_transptr-like"/>
</dbReference>
<keyword evidence="4 7" id="KW-1133">Transmembrane helix</keyword>
<keyword evidence="5 7" id="KW-0472">Membrane</keyword>
<gene>
    <name evidence="8" type="ORF">CGI_10004451</name>
</gene>
<evidence type="ECO:0000256" key="6">
    <source>
        <dbReference type="ARBA" id="ARBA00023180"/>
    </source>
</evidence>
<dbReference type="GO" id="GO:0005886">
    <property type="term" value="C:plasma membrane"/>
    <property type="evidence" value="ECO:0007669"/>
    <property type="project" value="UniProtKB-SubCell"/>
</dbReference>
<sequence length="391" mass="45158">MVVCFIWIVLMRWLTGIIVWFSIFAVLGVISYACYYSYVQYYDLKSTNVTGTWGYSEAFALNFSYYLKLKETWLAFGCGTATFLAIFVLLLIFLLDRICIAIELIKESSRYIVVMQVFMLFMFFWTMNFVVAMGQMVLAGAFASYYWAFEKPKDIPAFPLSASLYRTFRYHFGSLAFGSLIIAIIQMIRVALEYLDHKLKGSENRLAKFFLKCLKCCFWCLEKFMKFLNRNAYILIAVYGKNFCTSAKDAFFLILRNIVRVVVLDKITDYVLFLSKLLVTASVGVAAYFWFQGKVTYFSNYVPTNLNYYITPVILVIIGTFLICTCFFSVYAMAVDTLFLCFLEDLEMNDGSAEKPYFMSKGLMSILGKKNLKPVCIVSVEDVRDVYMLIL</sequence>
<feature type="transmembrane region" description="Helical" evidence="7">
    <location>
        <begin position="12"/>
        <end position="38"/>
    </location>
</feature>
<feature type="transmembrane region" description="Helical" evidence="7">
    <location>
        <begin position="168"/>
        <end position="192"/>
    </location>
</feature>
<comment type="similarity">
    <text evidence="2 7">Belongs to the CTL (choline transporter-like) family.</text>
</comment>
<evidence type="ECO:0000256" key="2">
    <source>
        <dbReference type="ARBA" id="ARBA00007168"/>
    </source>
</evidence>
<dbReference type="PANTHER" id="PTHR12385:SF14">
    <property type="entry name" value="CHOLINE TRANSPORTER-LIKE 2"/>
    <property type="match status" value="1"/>
</dbReference>
<dbReference type="Pfam" id="PF04515">
    <property type="entry name" value="Choline_transpo"/>
    <property type="match status" value="1"/>
</dbReference>
<proteinExistence type="inferred from homology"/>
<comment type="caution">
    <text evidence="7">Lacks conserved residue(s) required for the propagation of feature annotation.</text>
</comment>
<accession>K1PXL4</accession>
<comment type="function">
    <text evidence="7">Choline transporter.</text>
</comment>
<protein>
    <recommendedName>
        <fullName evidence="7">Choline transporter-like protein</fullName>
    </recommendedName>
</protein>
<evidence type="ECO:0000256" key="4">
    <source>
        <dbReference type="ARBA" id="ARBA00022989"/>
    </source>
</evidence>
<feature type="transmembrane region" description="Helical" evidence="7">
    <location>
        <begin position="73"/>
        <end position="96"/>
    </location>
</feature>
<evidence type="ECO:0000256" key="3">
    <source>
        <dbReference type="ARBA" id="ARBA00022692"/>
    </source>
</evidence>
<dbReference type="AlphaFoldDB" id="K1PXL4"/>
<comment type="subcellular location">
    <subcellularLocation>
        <location evidence="7">Cell membrane</location>
        <topology evidence="7">Multi-pass membrane protein</topology>
    </subcellularLocation>
    <subcellularLocation>
        <location evidence="1">Membrane</location>
        <topology evidence="1">Multi-pass membrane protein</topology>
    </subcellularLocation>
</comment>
<evidence type="ECO:0000256" key="7">
    <source>
        <dbReference type="RuleBase" id="RU368066"/>
    </source>
</evidence>
<reference evidence="8" key="1">
    <citation type="journal article" date="2012" name="Nature">
        <title>The oyster genome reveals stress adaptation and complexity of shell formation.</title>
        <authorList>
            <person name="Zhang G."/>
            <person name="Fang X."/>
            <person name="Guo X."/>
            <person name="Li L."/>
            <person name="Luo R."/>
            <person name="Xu F."/>
            <person name="Yang P."/>
            <person name="Zhang L."/>
            <person name="Wang X."/>
            <person name="Qi H."/>
            <person name="Xiong Z."/>
            <person name="Que H."/>
            <person name="Xie Y."/>
            <person name="Holland P.W."/>
            <person name="Paps J."/>
            <person name="Zhu Y."/>
            <person name="Wu F."/>
            <person name="Chen Y."/>
            <person name="Wang J."/>
            <person name="Peng C."/>
            <person name="Meng J."/>
            <person name="Yang L."/>
            <person name="Liu J."/>
            <person name="Wen B."/>
            <person name="Zhang N."/>
            <person name="Huang Z."/>
            <person name="Zhu Q."/>
            <person name="Feng Y."/>
            <person name="Mount A."/>
            <person name="Hedgecock D."/>
            <person name="Xu Z."/>
            <person name="Liu Y."/>
            <person name="Domazet-Loso T."/>
            <person name="Du Y."/>
            <person name="Sun X."/>
            <person name="Zhang S."/>
            <person name="Liu B."/>
            <person name="Cheng P."/>
            <person name="Jiang X."/>
            <person name="Li J."/>
            <person name="Fan D."/>
            <person name="Wang W."/>
            <person name="Fu W."/>
            <person name="Wang T."/>
            <person name="Wang B."/>
            <person name="Zhang J."/>
            <person name="Peng Z."/>
            <person name="Li Y."/>
            <person name="Li N."/>
            <person name="Wang J."/>
            <person name="Chen M."/>
            <person name="He Y."/>
            <person name="Tan F."/>
            <person name="Song X."/>
            <person name="Zheng Q."/>
            <person name="Huang R."/>
            <person name="Yang H."/>
            <person name="Du X."/>
            <person name="Chen L."/>
            <person name="Yang M."/>
            <person name="Gaffney P.M."/>
            <person name="Wang S."/>
            <person name="Luo L."/>
            <person name="She Z."/>
            <person name="Ming Y."/>
            <person name="Huang W."/>
            <person name="Zhang S."/>
            <person name="Huang B."/>
            <person name="Zhang Y."/>
            <person name="Qu T."/>
            <person name="Ni P."/>
            <person name="Miao G."/>
            <person name="Wang J."/>
            <person name="Wang Q."/>
            <person name="Steinberg C.E."/>
            <person name="Wang H."/>
            <person name="Li N."/>
            <person name="Qian L."/>
            <person name="Zhang G."/>
            <person name="Li Y."/>
            <person name="Yang H."/>
            <person name="Liu X."/>
            <person name="Wang J."/>
            <person name="Yin Y."/>
            <person name="Wang J."/>
        </authorList>
    </citation>
    <scope>NUCLEOTIDE SEQUENCE [LARGE SCALE GENOMIC DNA]</scope>
    <source>
        <strain evidence="8">05x7-T-G4-1.051#20</strain>
    </source>
</reference>
<keyword evidence="3 7" id="KW-0812">Transmembrane</keyword>